<gene>
    <name evidence="2" type="ORF">GSTENG00038329001</name>
</gene>
<dbReference type="Gene3D" id="3.80.10.10">
    <property type="entry name" value="Ribonuclease Inhibitor"/>
    <property type="match status" value="1"/>
</dbReference>
<comment type="caution">
    <text evidence="2">The sequence shown here is derived from an EMBL/GenBank/DDBJ whole genome shotgun (WGS) entry which is preliminary data.</text>
</comment>
<dbReference type="SUPFAM" id="SSF52058">
    <property type="entry name" value="L domain-like"/>
    <property type="match status" value="1"/>
</dbReference>
<dbReference type="KEGG" id="tng:GSTEN00038329G001"/>
<feature type="compositionally biased region" description="Basic and acidic residues" evidence="1">
    <location>
        <begin position="98"/>
        <end position="107"/>
    </location>
</feature>
<dbReference type="InterPro" id="IPR032675">
    <property type="entry name" value="LRR_dom_sf"/>
</dbReference>
<name>Q4TIE3_TETNG</name>
<accession>Q4TIE3</accession>
<reference evidence="2" key="2">
    <citation type="submission" date="2004-02" db="EMBL/GenBank/DDBJ databases">
        <authorList>
            <consortium name="Genoscope"/>
            <consortium name="Whitehead Institute Centre for Genome Research"/>
        </authorList>
    </citation>
    <scope>NUCLEOTIDE SEQUENCE</scope>
</reference>
<dbReference type="AlphaFoldDB" id="Q4TIE3"/>
<evidence type="ECO:0000256" key="1">
    <source>
        <dbReference type="SAM" id="MobiDB-lite"/>
    </source>
</evidence>
<reference evidence="2" key="1">
    <citation type="journal article" date="2004" name="Nature">
        <title>Genome duplication in the teleost fish Tetraodon nigroviridis reveals the early vertebrate proto-karyotype.</title>
        <authorList>
            <person name="Jaillon O."/>
            <person name="Aury J.-M."/>
            <person name="Brunet F."/>
            <person name="Petit J.-L."/>
            <person name="Stange-Thomann N."/>
            <person name="Mauceli E."/>
            <person name="Bouneau L."/>
            <person name="Fischer C."/>
            <person name="Ozouf-Costaz C."/>
            <person name="Bernot A."/>
            <person name="Nicaud S."/>
            <person name="Jaffe D."/>
            <person name="Fisher S."/>
            <person name="Lutfalla G."/>
            <person name="Dossat C."/>
            <person name="Segurens B."/>
            <person name="Dasilva C."/>
            <person name="Salanoubat M."/>
            <person name="Levy M."/>
            <person name="Boudet N."/>
            <person name="Castellano S."/>
            <person name="Anthouard V."/>
            <person name="Jubin C."/>
            <person name="Castelli V."/>
            <person name="Katinka M."/>
            <person name="Vacherie B."/>
            <person name="Biemont C."/>
            <person name="Skalli Z."/>
            <person name="Cattolico L."/>
            <person name="Poulain J."/>
            <person name="De Berardinis V."/>
            <person name="Cruaud C."/>
            <person name="Duprat S."/>
            <person name="Brottier P."/>
            <person name="Coutanceau J.-P."/>
            <person name="Gouzy J."/>
            <person name="Parra G."/>
            <person name="Lardier G."/>
            <person name="Chapple C."/>
            <person name="McKernan K.J."/>
            <person name="McEwan P."/>
            <person name="Bosak S."/>
            <person name="Kellis M."/>
            <person name="Volff J.-N."/>
            <person name="Guigo R."/>
            <person name="Zody M.C."/>
            <person name="Mesirov J."/>
            <person name="Lindblad-Toh K."/>
            <person name="Birren B."/>
            <person name="Nusbaum C."/>
            <person name="Kahn D."/>
            <person name="Robinson-Rechavi M."/>
            <person name="Laudet V."/>
            <person name="Schachter V."/>
            <person name="Quetier F."/>
            <person name="Saurin W."/>
            <person name="Scarpelli C."/>
            <person name="Wincker P."/>
            <person name="Lander E.S."/>
            <person name="Weissenbach J."/>
            <person name="Roest Crollius H."/>
        </authorList>
    </citation>
    <scope>NUCLEOTIDE SEQUENCE [LARGE SCALE GENOMIC DNA]</scope>
</reference>
<dbReference type="EMBL" id="CAAE01002212">
    <property type="protein sequence ID" value="CAF87339.1"/>
    <property type="molecule type" value="Genomic_DNA"/>
</dbReference>
<feature type="non-terminal residue" evidence="2">
    <location>
        <position position="220"/>
    </location>
</feature>
<feature type="non-terminal residue" evidence="2">
    <location>
        <position position="1"/>
    </location>
</feature>
<proteinExistence type="predicted"/>
<evidence type="ECO:0000313" key="2">
    <source>
        <dbReference type="EMBL" id="CAF87339.1"/>
    </source>
</evidence>
<organism evidence="2">
    <name type="scientific">Tetraodon nigroviridis</name>
    <name type="common">Spotted green pufferfish</name>
    <name type="synonym">Chelonodon nigroviridis</name>
    <dbReference type="NCBI Taxonomy" id="99883"/>
    <lineage>
        <taxon>Eukaryota</taxon>
        <taxon>Metazoa</taxon>
        <taxon>Chordata</taxon>
        <taxon>Craniata</taxon>
        <taxon>Vertebrata</taxon>
        <taxon>Euteleostomi</taxon>
        <taxon>Actinopterygii</taxon>
        <taxon>Neopterygii</taxon>
        <taxon>Teleostei</taxon>
        <taxon>Neoteleostei</taxon>
        <taxon>Acanthomorphata</taxon>
        <taxon>Eupercaria</taxon>
        <taxon>Tetraodontiformes</taxon>
        <taxon>Tetradontoidea</taxon>
        <taxon>Tetraodontidae</taxon>
        <taxon>Tetraodon</taxon>
    </lineage>
</organism>
<protein>
    <submittedName>
        <fullName evidence="2">(spotted green pufferfish) hypothetical protein</fullName>
    </submittedName>
</protein>
<feature type="region of interest" description="Disordered" evidence="1">
    <location>
        <begin position="81"/>
        <end position="123"/>
    </location>
</feature>
<sequence>WERAPHTHAEPGAAGWWRPSASGFWCPWACWRTGTSAEAFPLRQRLQLLQGVHHLRGHLRRPQEHPQRHQLPEHRQRDLLRGQRGHVRPHAVPPASVHRREPDRDGVQTRLQRTQGPDSPVAGKQQHQVAAQGAFLRPGLADRTVSWSSCVSPSPPASLLHLLHLSFTSCVSPSPPASLLHLLRLQGLRGNAFQCDCGAKWLMTWLKSTNATVSNVACAG</sequence>